<protein>
    <submittedName>
        <fullName evidence="1">Uncharacterized protein</fullName>
    </submittedName>
</protein>
<proteinExistence type="predicted"/>
<name>A0A1F6C6B4_9BACT</name>
<dbReference type="EMBL" id="MFKP01000004">
    <property type="protein sequence ID" value="OGG44686.1"/>
    <property type="molecule type" value="Genomic_DNA"/>
</dbReference>
<dbReference type="Proteomes" id="UP000178249">
    <property type="component" value="Unassembled WGS sequence"/>
</dbReference>
<reference evidence="1 2" key="1">
    <citation type="journal article" date="2016" name="Nat. Commun.">
        <title>Thousands of microbial genomes shed light on interconnected biogeochemical processes in an aquifer system.</title>
        <authorList>
            <person name="Anantharaman K."/>
            <person name="Brown C.T."/>
            <person name="Hug L.A."/>
            <person name="Sharon I."/>
            <person name="Castelle C.J."/>
            <person name="Probst A.J."/>
            <person name="Thomas B.C."/>
            <person name="Singh A."/>
            <person name="Wilkins M.J."/>
            <person name="Karaoz U."/>
            <person name="Brodie E.L."/>
            <person name="Williams K.H."/>
            <person name="Hubbard S.S."/>
            <person name="Banfield J.F."/>
        </authorList>
    </citation>
    <scope>NUCLEOTIDE SEQUENCE [LARGE SCALE GENOMIC DNA]</scope>
</reference>
<sequence>MSEVSSAEKTPEVWRTPKEWSEVLAAASVVASVHVRYKRGVTVNVSTIHVGYKARTIESRANFFSDRRNGKITQGDYRYIRGQGLGSLFSYSRATQVQQLKDTLTWLYAYGVISATDKKKWQEVAEQML</sequence>
<dbReference type="AlphaFoldDB" id="A0A1F6C6B4"/>
<organism evidence="1 2">
    <name type="scientific">Candidatus Kaiserbacteria bacterium RIFCSPHIGHO2_01_FULL_48_10</name>
    <dbReference type="NCBI Taxonomy" id="1798476"/>
    <lineage>
        <taxon>Bacteria</taxon>
        <taxon>Candidatus Kaiseribacteriota</taxon>
    </lineage>
</organism>
<accession>A0A1F6C6B4</accession>
<evidence type="ECO:0000313" key="2">
    <source>
        <dbReference type="Proteomes" id="UP000178249"/>
    </source>
</evidence>
<comment type="caution">
    <text evidence="1">The sequence shown here is derived from an EMBL/GenBank/DDBJ whole genome shotgun (WGS) entry which is preliminary data.</text>
</comment>
<gene>
    <name evidence="1" type="ORF">A2841_00825</name>
</gene>
<evidence type="ECO:0000313" key="1">
    <source>
        <dbReference type="EMBL" id="OGG44686.1"/>
    </source>
</evidence>